<feature type="transmembrane region" description="Helical" evidence="6">
    <location>
        <begin position="102"/>
        <end position="123"/>
    </location>
</feature>
<dbReference type="PANTHER" id="PTHR23542:SF1">
    <property type="entry name" value="MAJOR FACILITATOR SUPERFAMILY (MFS) PROFILE DOMAIN-CONTAINING PROTEIN"/>
    <property type="match status" value="1"/>
</dbReference>
<feature type="domain" description="Major facilitator superfamily (MFS) profile" evidence="7">
    <location>
        <begin position="280"/>
        <end position="469"/>
    </location>
</feature>
<feature type="transmembrane region" description="Helical" evidence="6">
    <location>
        <begin position="432"/>
        <end position="454"/>
    </location>
</feature>
<protein>
    <submittedName>
        <fullName evidence="8">Na+/melibiose symporter-like transporter</fullName>
    </submittedName>
</protein>
<gene>
    <name evidence="8" type="ORF">EV640_10899</name>
</gene>
<dbReference type="EMBL" id="SOAN01000008">
    <property type="protein sequence ID" value="TDS84240.1"/>
    <property type="molecule type" value="Genomic_DNA"/>
</dbReference>
<sequence>MPAKKHDAEQPRAAQTDAQPESPSAAGSPAAGYAAAEIPAAGSPAPATARETASSFPGADPQPTLRGVVGPAYFPVALLARFPYAMMVVGVLTLVVAARDSISLGGLTSAMVGLGTAIFGPLIGAAADRWGQRRVLLIAGSASSLSLLAMAWVVYSPLGTWAVLISAFLVGATAPQVPPMSRSRLVGVIFRELPPARQQKTMNSTMAYESAADEITFVFGPVIVGLLAATLGGAAPMIGAAILTLCFLITFALHRTAEAVPKNAATHQEPAPVRALFAPRLLVLMAGALGIGLIFGSTLTTLTSFMADLGYAERAGLVYGAMGIGSAVFALAAALFPASFSLQARWLSFGGVLLLGTIGLQFASALPVLLLVLLVMGVGIGPTLVTQFSLVAERSPRGRSTTVMSLLTTAIVIGQSSSSAITGYLAESFGTQTAALVPLVAALLIILAAVGNALGVSNARDYSGDYSGH</sequence>
<feature type="region of interest" description="Disordered" evidence="5">
    <location>
        <begin position="1"/>
        <end position="61"/>
    </location>
</feature>
<comment type="subcellular location">
    <subcellularLocation>
        <location evidence="1">Cell membrane</location>
        <topology evidence="1">Multi-pass membrane protein</topology>
    </subcellularLocation>
</comment>
<dbReference type="PANTHER" id="PTHR23542">
    <property type="match status" value="1"/>
</dbReference>
<evidence type="ECO:0000256" key="6">
    <source>
        <dbReference type="SAM" id="Phobius"/>
    </source>
</evidence>
<dbReference type="InterPro" id="IPR011701">
    <property type="entry name" value="MFS"/>
</dbReference>
<reference evidence="8 9" key="1">
    <citation type="submission" date="2019-03" db="EMBL/GenBank/DDBJ databases">
        <title>Genomic Encyclopedia of Type Strains, Phase III (KMG-III): the genomes of soil and plant-associated and newly described type strains.</title>
        <authorList>
            <person name="Whitman W."/>
        </authorList>
    </citation>
    <scope>NUCLEOTIDE SEQUENCE [LARGE SCALE GENOMIC DNA]</scope>
    <source>
        <strain evidence="8 9">DSM 27373</strain>
    </source>
</reference>
<name>A0A4R7FZI0_9MICC</name>
<evidence type="ECO:0000313" key="8">
    <source>
        <dbReference type="EMBL" id="TDS84240.1"/>
    </source>
</evidence>
<evidence type="ECO:0000259" key="7">
    <source>
        <dbReference type="PROSITE" id="PS50850"/>
    </source>
</evidence>
<keyword evidence="3 6" id="KW-1133">Transmembrane helix</keyword>
<feature type="transmembrane region" description="Helical" evidence="6">
    <location>
        <begin position="281"/>
        <end position="305"/>
    </location>
</feature>
<keyword evidence="2 6" id="KW-0812">Transmembrane</keyword>
<evidence type="ECO:0000313" key="9">
    <source>
        <dbReference type="Proteomes" id="UP000294506"/>
    </source>
</evidence>
<dbReference type="SUPFAM" id="SSF103473">
    <property type="entry name" value="MFS general substrate transporter"/>
    <property type="match status" value="1"/>
</dbReference>
<feature type="compositionally biased region" description="Low complexity" evidence="5">
    <location>
        <begin position="18"/>
        <end position="47"/>
    </location>
</feature>
<evidence type="ECO:0000256" key="4">
    <source>
        <dbReference type="ARBA" id="ARBA00023136"/>
    </source>
</evidence>
<organism evidence="8 9">
    <name type="scientific">Nesterenkonia aurantiaca</name>
    <dbReference type="NCBI Taxonomy" id="1436010"/>
    <lineage>
        <taxon>Bacteria</taxon>
        <taxon>Bacillati</taxon>
        <taxon>Actinomycetota</taxon>
        <taxon>Actinomycetes</taxon>
        <taxon>Micrococcales</taxon>
        <taxon>Micrococcaceae</taxon>
        <taxon>Nesterenkonia</taxon>
    </lineage>
</organism>
<evidence type="ECO:0000256" key="2">
    <source>
        <dbReference type="ARBA" id="ARBA00022692"/>
    </source>
</evidence>
<feature type="transmembrane region" description="Helical" evidence="6">
    <location>
        <begin position="369"/>
        <end position="391"/>
    </location>
</feature>
<evidence type="ECO:0000256" key="3">
    <source>
        <dbReference type="ARBA" id="ARBA00022989"/>
    </source>
</evidence>
<feature type="transmembrane region" description="Helical" evidence="6">
    <location>
        <begin position="403"/>
        <end position="426"/>
    </location>
</feature>
<feature type="transmembrane region" description="Helical" evidence="6">
    <location>
        <begin position="317"/>
        <end position="337"/>
    </location>
</feature>
<feature type="transmembrane region" description="Helical" evidence="6">
    <location>
        <begin position="234"/>
        <end position="253"/>
    </location>
</feature>
<dbReference type="RefSeq" id="WP_084479362.1">
    <property type="nucleotide sequence ID" value="NZ_SOAN01000008.1"/>
</dbReference>
<proteinExistence type="predicted"/>
<dbReference type="GO" id="GO:0022857">
    <property type="term" value="F:transmembrane transporter activity"/>
    <property type="evidence" value="ECO:0007669"/>
    <property type="project" value="InterPro"/>
</dbReference>
<dbReference type="Pfam" id="PF07690">
    <property type="entry name" value="MFS_1"/>
    <property type="match status" value="1"/>
</dbReference>
<dbReference type="InterPro" id="IPR020846">
    <property type="entry name" value="MFS_dom"/>
</dbReference>
<feature type="compositionally biased region" description="Basic and acidic residues" evidence="5">
    <location>
        <begin position="1"/>
        <end position="10"/>
    </location>
</feature>
<keyword evidence="4 6" id="KW-0472">Membrane</keyword>
<dbReference type="AlphaFoldDB" id="A0A4R7FZI0"/>
<dbReference type="InterPro" id="IPR036259">
    <property type="entry name" value="MFS_trans_sf"/>
</dbReference>
<keyword evidence="9" id="KW-1185">Reference proteome</keyword>
<comment type="caution">
    <text evidence="8">The sequence shown here is derived from an EMBL/GenBank/DDBJ whole genome shotgun (WGS) entry which is preliminary data.</text>
</comment>
<evidence type="ECO:0000256" key="5">
    <source>
        <dbReference type="SAM" id="MobiDB-lite"/>
    </source>
</evidence>
<feature type="transmembrane region" description="Helical" evidence="6">
    <location>
        <begin position="344"/>
        <end position="363"/>
    </location>
</feature>
<evidence type="ECO:0000256" key="1">
    <source>
        <dbReference type="ARBA" id="ARBA00004651"/>
    </source>
</evidence>
<feature type="transmembrane region" description="Helical" evidence="6">
    <location>
        <begin position="72"/>
        <end position="96"/>
    </location>
</feature>
<dbReference type="Proteomes" id="UP000294506">
    <property type="component" value="Unassembled WGS sequence"/>
</dbReference>
<dbReference type="PROSITE" id="PS50850">
    <property type="entry name" value="MFS"/>
    <property type="match status" value="1"/>
</dbReference>
<dbReference type="GO" id="GO:0005886">
    <property type="term" value="C:plasma membrane"/>
    <property type="evidence" value="ECO:0007669"/>
    <property type="project" value="UniProtKB-SubCell"/>
</dbReference>
<accession>A0A4R7FZI0</accession>
<dbReference type="Gene3D" id="1.20.1250.20">
    <property type="entry name" value="MFS general substrate transporter like domains"/>
    <property type="match status" value="1"/>
</dbReference>